<dbReference type="EMBL" id="BK015046">
    <property type="protein sequence ID" value="DAD88727.1"/>
    <property type="molecule type" value="Genomic_DNA"/>
</dbReference>
<reference evidence="1" key="1">
    <citation type="journal article" date="2021" name="Proc. Natl. Acad. Sci. U.S.A.">
        <title>A Catalog of Tens of Thousands of Viruses from Human Metagenomes Reveals Hidden Associations with Chronic Diseases.</title>
        <authorList>
            <person name="Tisza M.J."/>
            <person name="Buck C.B."/>
        </authorList>
    </citation>
    <scope>NUCLEOTIDE SEQUENCE</scope>
    <source>
        <strain evidence="1">Ctikv1</strain>
    </source>
</reference>
<proteinExistence type="predicted"/>
<evidence type="ECO:0000313" key="1">
    <source>
        <dbReference type="EMBL" id="DAD88727.1"/>
    </source>
</evidence>
<name>A0A8S5N315_9CAUD</name>
<protein>
    <submittedName>
        <fullName evidence="1">Uncharacterized protein</fullName>
    </submittedName>
</protein>
<organism evidence="1">
    <name type="scientific">Caudovirales sp. ctikv1</name>
    <dbReference type="NCBI Taxonomy" id="2826781"/>
    <lineage>
        <taxon>Viruses</taxon>
        <taxon>Duplodnaviria</taxon>
        <taxon>Heunggongvirae</taxon>
        <taxon>Uroviricota</taxon>
        <taxon>Caudoviricetes</taxon>
    </lineage>
</organism>
<accession>A0A8S5N315</accession>
<sequence>MNVKIEVLITDINELKEVMKTVKNIEKEYSCDCTLLVKKSKIVSDDLS</sequence>